<evidence type="ECO:0000313" key="2">
    <source>
        <dbReference type="EMBL" id="ONL99409.1"/>
    </source>
</evidence>
<protein>
    <submittedName>
        <fullName evidence="2">Ubiquitin carrier protein 7</fullName>
    </submittedName>
</protein>
<reference evidence="2" key="1">
    <citation type="submission" date="2015-12" db="EMBL/GenBank/DDBJ databases">
        <title>Update maize B73 reference genome by single molecule sequencing technologies.</title>
        <authorList>
            <consortium name="Maize Genome Sequencing Project"/>
            <person name="Ware D."/>
        </authorList>
    </citation>
    <scope>NUCLEOTIDE SEQUENCE [LARGE SCALE GENOMIC DNA]</scope>
    <source>
        <tissue evidence="2">Seedling</tissue>
    </source>
</reference>
<gene>
    <name evidence="2" type="ORF">ZEAMMB73_Zm00001d029705</name>
</gene>
<keyword evidence="1" id="KW-0472">Membrane</keyword>
<accession>A0A1D6K792</accession>
<dbReference type="AlphaFoldDB" id="A0A1D6K792"/>
<name>A0A1D6K792_MAIZE</name>
<proteinExistence type="predicted"/>
<feature type="transmembrane region" description="Helical" evidence="1">
    <location>
        <begin position="30"/>
        <end position="53"/>
    </location>
</feature>
<keyword evidence="1" id="KW-1133">Transmembrane helix</keyword>
<evidence type="ECO:0000256" key="1">
    <source>
        <dbReference type="SAM" id="Phobius"/>
    </source>
</evidence>
<dbReference type="EMBL" id="CM007647">
    <property type="protein sequence ID" value="ONL99409.1"/>
    <property type="molecule type" value="Genomic_DNA"/>
</dbReference>
<dbReference type="EMBL" id="CM007647">
    <property type="protein sequence ID" value="ONL99407.1"/>
    <property type="molecule type" value="Genomic_DNA"/>
</dbReference>
<sequence>MRVLAVDDDPTCLKVLENLLFRCQYHGTSLYAWLPTLLIGLYIHPAVLFHLYCPRFGSSVWFYLVSVVRVPTIKKSTEIFGLLFLHFFHHINSNPDSMRHPHFILLLFSP</sequence>
<keyword evidence="1" id="KW-0812">Transmembrane</keyword>
<organism evidence="2">
    <name type="scientific">Zea mays</name>
    <name type="common">Maize</name>
    <dbReference type="NCBI Taxonomy" id="4577"/>
    <lineage>
        <taxon>Eukaryota</taxon>
        <taxon>Viridiplantae</taxon>
        <taxon>Streptophyta</taxon>
        <taxon>Embryophyta</taxon>
        <taxon>Tracheophyta</taxon>
        <taxon>Spermatophyta</taxon>
        <taxon>Magnoliopsida</taxon>
        <taxon>Liliopsida</taxon>
        <taxon>Poales</taxon>
        <taxon>Poaceae</taxon>
        <taxon>PACMAD clade</taxon>
        <taxon>Panicoideae</taxon>
        <taxon>Andropogonodae</taxon>
        <taxon>Andropogoneae</taxon>
        <taxon>Tripsacinae</taxon>
        <taxon>Zea</taxon>
    </lineage>
</organism>